<reference evidence="2 3" key="1">
    <citation type="journal article" date="2024" name="Proc. Natl. Acad. Sci. U.S.A.">
        <title>The genetic regulatory architecture and epigenomic basis for age-related changes in rattlesnake venom.</title>
        <authorList>
            <person name="Hogan M.P."/>
            <person name="Holding M.L."/>
            <person name="Nystrom G.S."/>
            <person name="Colston T.J."/>
            <person name="Bartlett D.A."/>
            <person name="Mason A.J."/>
            <person name="Ellsworth S.A."/>
            <person name="Rautsaw R.M."/>
            <person name="Lawrence K.C."/>
            <person name="Strickland J.L."/>
            <person name="He B."/>
            <person name="Fraser P."/>
            <person name="Margres M.J."/>
            <person name="Gilbert D.M."/>
            <person name="Gibbs H.L."/>
            <person name="Parkinson C.L."/>
            <person name="Rokyta D.R."/>
        </authorList>
    </citation>
    <scope>NUCLEOTIDE SEQUENCE [LARGE SCALE GENOMIC DNA]</scope>
    <source>
        <strain evidence="2">DRR0105</strain>
    </source>
</reference>
<dbReference type="AlphaFoldDB" id="A0AAW1C064"/>
<evidence type="ECO:0000313" key="2">
    <source>
        <dbReference type="EMBL" id="KAK9407986.1"/>
    </source>
</evidence>
<dbReference type="Gene3D" id="1.20.5.810">
    <property type="entry name" value="AhpD-like"/>
    <property type="match status" value="2"/>
</dbReference>
<dbReference type="InterPro" id="IPR003779">
    <property type="entry name" value="CMD-like"/>
</dbReference>
<dbReference type="SUPFAM" id="SSF69118">
    <property type="entry name" value="AhpD-like"/>
    <property type="match status" value="2"/>
</dbReference>
<accession>A0AAW1C064</accession>
<dbReference type="NCBIfam" id="TIGR00778">
    <property type="entry name" value="ahpD_dom"/>
    <property type="match status" value="2"/>
</dbReference>
<protein>
    <recommendedName>
        <fullName evidence="1">Carboxymuconolactone decarboxylase-like domain-containing protein</fullName>
    </recommendedName>
</protein>
<keyword evidence="3" id="KW-1185">Reference proteome</keyword>
<proteinExistence type="predicted"/>
<feature type="domain" description="Carboxymuconolactone decarboxylase-like" evidence="1">
    <location>
        <begin position="91"/>
        <end position="174"/>
    </location>
</feature>
<dbReference type="InterPro" id="IPR029032">
    <property type="entry name" value="AhpD-like"/>
</dbReference>
<dbReference type="Pfam" id="PF02627">
    <property type="entry name" value="CMD"/>
    <property type="match status" value="2"/>
</dbReference>
<gene>
    <name evidence="2" type="ORF">NXF25_006760</name>
</gene>
<dbReference type="Gene3D" id="1.20.1290.10">
    <property type="entry name" value="AhpD-like"/>
    <property type="match status" value="2"/>
</dbReference>
<dbReference type="PANTHER" id="PTHR35446:SF2">
    <property type="entry name" value="CARBOXYMUCONOLACTONE DECARBOXYLASE-LIKE DOMAIN-CONTAINING PROTEIN"/>
    <property type="match status" value="1"/>
</dbReference>
<organism evidence="2 3">
    <name type="scientific">Crotalus adamanteus</name>
    <name type="common">Eastern diamondback rattlesnake</name>
    <dbReference type="NCBI Taxonomy" id="8729"/>
    <lineage>
        <taxon>Eukaryota</taxon>
        <taxon>Metazoa</taxon>
        <taxon>Chordata</taxon>
        <taxon>Craniata</taxon>
        <taxon>Vertebrata</taxon>
        <taxon>Euteleostomi</taxon>
        <taxon>Lepidosauria</taxon>
        <taxon>Squamata</taxon>
        <taxon>Bifurcata</taxon>
        <taxon>Unidentata</taxon>
        <taxon>Episquamata</taxon>
        <taxon>Toxicofera</taxon>
        <taxon>Serpentes</taxon>
        <taxon>Colubroidea</taxon>
        <taxon>Viperidae</taxon>
        <taxon>Crotalinae</taxon>
        <taxon>Crotalus</taxon>
    </lineage>
</organism>
<dbReference type="InterPro" id="IPR010195">
    <property type="entry name" value="Uncharacterised_peroxidase-rel"/>
</dbReference>
<dbReference type="GO" id="GO:0051920">
    <property type="term" value="F:peroxiredoxin activity"/>
    <property type="evidence" value="ECO:0007669"/>
    <property type="project" value="InterPro"/>
</dbReference>
<dbReference type="PANTHER" id="PTHR35446">
    <property type="entry name" value="SI:CH211-175M2.5"/>
    <property type="match status" value="1"/>
</dbReference>
<evidence type="ECO:0000259" key="1">
    <source>
        <dbReference type="Pfam" id="PF02627"/>
    </source>
</evidence>
<name>A0AAW1C064_CROAD</name>
<sequence length="505" mass="57728">MKPFLNSLLQLCPRGSVSLLSRTMPERFGGKHRSVTSVHAYNTKGENTRPTERYPMPNKKDLPHDIMEHLEEAEVKNGFLPNVFKVMANRPEEFRVFFTYHDVIMNKKTGKLSMADKELIAVAVSTVNHTPYCVTAHSASHRKYSKKPTLADQVVVNWKMADLSDREVAMLEFAFAVSRADNITEEHFQKLEAHGFDREDAWDIGSISAFFAMANRIALFTDMRPNPEFYNMDRQEDKTHRRLTIRIVRSCFRKGTMIKRFLLSGFLHLRRRGGGSVSFLPLSVSGNLWGRSQSVALNHPKNTEGENITKAIGRYPIPKKTDLPYDIVELMEEMEVKTGFLPNVFKVMAHRPAEFRAFFAYYNAIMNKETGNLSKADKELIIVATSIVNHCPYCVIAHSALHRIYSKKPILADQVAVNWKLADLNDREMAILDFALAICRADNITEEHFQKLEAHGFDREDAWDIGSISAFFAMSNRLAHLIDLHPNPEFYIMGRIPREKKTSSS</sequence>
<dbReference type="EMBL" id="JAOTOJ010000002">
    <property type="protein sequence ID" value="KAK9407986.1"/>
    <property type="molecule type" value="Genomic_DNA"/>
</dbReference>
<dbReference type="Proteomes" id="UP001474421">
    <property type="component" value="Unassembled WGS sequence"/>
</dbReference>
<evidence type="ECO:0000313" key="3">
    <source>
        <dbReference type="Proteomes" id="UP001474421"/>
    </source>
</evidence>
<dbReference type="NCBIfam" id="TIGR01926">
    <property type="entry name" value="peroxid_rel"/>
    <property type="match status" value="2"/>
</dbReference>
<comment type="caution">
    <text evidence="2">The sequence shown here is derived from an EMBL/GenBank/DDBJ whole genome shotgun (WGS) entry which is preliminary data.</text>
</comment>
<feature type="domain" description="Carboxymuconolactone decarboxylase-like" evidence="1">
    <location>
        <begin position="352"/>
        <end position="400"/>
    </location>
</feature>
<dbReference type="InterPro" id="IPR004675">
    <property type="entry name" value="AhpD_core"/>
</dbReference>